<reference evidence="1 2" key="1">
    <citation type="submission" date="2024-09" db="EMBL/GenBank/DDBJ databases">
        <title>Chromosome-scale assembly of Riccia fluitans.</title>
        <authorList>
            <person name="Paukszto L."/>
            <person name="Sawicki J."/>
            <person name="Karawczyk K."/>
            <person name="Piernik-Szablinska J."/>
            <person name="Szczecinska M."/>
            <person name="Mazdziarz M."/>
        </authorList>
    </citation>
    <scope>NUCLEOTIDE SEQUENCE [LARGE SCALE GENOMIC DNA]</scope>
    <source>
        <strain evidence="1">Rf_01</strain>
        <tissue evidence="1">Aerial parts of the thallus</tissue>
    </source>
</reference>
<evidence type="ECO:0008006" key="3">
    <source>
        <dbReference type="Google" id="ProtNLM"/>
    </source>
</evidence>
<sequence>MGLTTVYTSNESIKGCIRQLMALGFLPVPRIREGLQAIIDSLSNAEYDILESLFQYLVSWWCERIPLSMWNVHGIQRRTNNNCEGWHNKFNRKVNRHHPNIWRLISALQSEQANSTRERLQILGGQEIQCRNREYDSLNRDLDRLKKLYDIDLLNDLDYLIVVSYSLARHGA</sequence>
<gene>
    <name evidence="1" type="ORF">R1flu_001829</name>
</gene>
<proteinExistence type="predicted"/>
<name>A0ABD1Y5G3_9MARC</name>
<protein>
    <recommendedName>
        <fullName evidence="3">MULE transposase domain-containing protein</fullName>
    </recommendedName>
</protein>
<comment type="caution">
    <text evidence="1">The sequence shown here is derived from an EMBL/GenBank/DDBJ whole genome shotgun (WGS) entry which is preliminary data.</text>
</comment>
<keyword evidence="2" id="KW-1185">Reference proteome</keyword>
<organism evidence="1 2">
    <name type="scientific">Riccia fluitans</name>
    <dbReference type="NCBI Taxonomy" id="41844"/>
    <lineage>
        <taxon>Eukaryota</taxon>
        <taxon>Viridiplantae</taxon>
        <taxon>Streptophyta</taxon>
        <taxon>Embryophyta</taxon>
        <taxon>Marchantiophyta</taxon>
        <taxon>Marchantiopsida</taxon>
        <taxon>Marchantiidae</taxon>
        <taxon>Marchantiales</taxon>
        <taxon>Ricciaceae</taxon>
        <taxon>Riccia</taxon>
    </lineage>
</organism>
<evidence type="ECO:0000313" key="2">
    <source>
        <dbReference type="Proteomes" id="UP001605036"/>
    </source>
</evidence>
<dbReference type="AlphaFoldDB" id="A0ABD1Y5G3"/>
<dbReference type="EMBL" id="JBHFFA010000006">
    <property type="protein sequence ID" value="KAL2621624.1"/>
    <property type="molecule type" value="Genomic_DNA"/>
</dbReference>
<dbReference type="Proteomes" id="UP001605036">
    <property type="component" value="Unassembled WGS sequence"/>
</dbReference>
<accession>A0ABD1Y5G3</accession>
<evidence type="ECO:0000313" key="1">
    <source>
        <dbReference type="EMBL" id="KAL2621624.1"/>
    </source>
</evidence>